<reference evidence="1 2" key="1">
    <citation type="submission" date="2019-02" db="EMBL/GenBank/DDBJ databases">
        <title>Dyella amyloliquefaciens sp. nov., isolated from forest soil.</title>
        <authorList>
            <person name="Gao Z.-H."/>
            <person name="Qiu L.-H."/>
        </authorList>
    </citation>
    <scope>NUCLEOTIDE SEQUENCE [LARGE SCALE GENOMIC DNA]</scope>
    <source>
        <strain evidence="1 2">KACC 12747</strain>
    </source>
</reference>
<proteinExistence type="predicted"/>
<dbReference type="EMBL" id="SJTG01000002">
    <property type="protein sequence ID" value="TCI09933.1"/>
    <property type="molecule type" value="Genomic_DNA"/>
</dbReference>
<protein>
    <submittedName>
        <fullName evidence="1">Uncharacterized protein</fullName>
    </submittedName>
</protein>
<evidence type="ECO:0000313" key="1">
    <source>
        <dbReference type="EMBL" id="TCI09933.1"/>
    </source>
</evidence>
<dbReference type="Proteomes" id="UP000291822">
    <property type="component" value="Unassembled WGS sequence"/>
</dbReference>
<gene>
    <name evidence="1" type="ORF">EZM97_13380</name>
</gene>
<evidence type="ECO:0000313" key="2">
    <source>
        <dbReference type="Proteomes" id="UP000291822"/>
    </source>
</evidence>
<keyword evidence="2" id="KW-1185">Reference proteome</keyword>
<dbReference type="RefSeq" id="WP_131407467.1">
    <property type="nucleotide sequence ID" value="NZ_SJTG01000002.1"/>
</dbReference>
<comment type="caution">
    <text evidence="1">The sequence shown here is derived from an EMBL/GenBank/DDBJ whole genome shotgun (WGS) entry which is preliminary data.</text>
</comment>
<accession>A0A4R0YSW7</accession>
<name>A0A4R0YSW7_9GAMM</name>
<sequence length="264" mass="28817">MSEYLLARYRPIANALLAKHQLEVDESTRDTLAMSIMHNRVLSTDEAAPNQSPVPAAKKALGHARALLKYAAKPPRRKDSIPKRRAKLLAILLDSDLLAFVLGIQETTDMSTDGYRSLLDSLEIESIDTPILAKIAQKLEAITVAPNDWQSVGRPWGLTKKLVRCGCMAWWRAGNPQLGHGWDESNQALTGALPDFLRDLLTCCNGTSPLIAQSGLPAPKGYAFKPTLPRGNGLRLSDASLKMAIIECSRDDALRTHATNSGRA</sequence>
<dbReference type="AlphaFoldDB" id="A0A4R0YSW7"/>
<organism evidence="1 2">
    <name type="scientific">Dyella soli</name>
    <dbReference type="NCBI Taxonomy" id="522319"/>
    <lineage>
        <taxon>Bacteria</taxon>
        <taxon>Pseudomonadati</taxon>
        <taxon>Pseudomonadota</taxon>
        <taxon>Gammaproteobacteria</taxon>
        <taxon>Lysobacterales</taxon>
        <taxon>Rhodanobacteraceae</taxon>
        <taxon>Dyella</taxon>
    </lineage>
</organism>